<sequence>MKLTAMALALVTLGGCAAAGDAPRVPYAPFQGASISANRAAPGSEAFCQQFALQSAADRYELERDGDGGAGFARAIGEAEGRRAYQGCLAGDTRAPGTLVSLLR</sequence>
<keyword evidence="1" id="KW-0732">Signal</keyword>
<evidence type="ECO:0000313" key="3">
    <source>
        <dbReference type="Proteomes" id="UP000613160"/>
    </source>
</evidence>
<name>A0A916YD93_9HYPH</name>
<organism evidence="2 3">
    <name type="scientific">Aureimonas glaciei</name>
    <dbReference type="NCBI Taxonomy" id="1776957"/>
    <lineage>
        <taxon>Bacteria</taxon>
        <taxon>Pseudomonadati</taxon>
        <taxon>Pseudomonadota</taxon>
        <taxon>Alphaproteobacteria</taxon>
        <taxon>Hyphomicrobiales</taxon>
        <taxon>Aurantimonadaceae</taxon>
        <taxon>Aureimonas</taxon>
    </lineage>
</organism>
<comment type="caution">
    <text evidence="2">The sequence shown here is derived from an EMBL/GenBank/DDBJ whole genome shotgun (WGS) entry which is preliminary data.</text>
</comment>
<reference evidence="2" key="1">
    <citation type="journal article" date="2014" name="Int. J. Syst. Evol. Microbiol.">
        <title>Complete genome sequence of Corynebacterium casei LMG S-19264T (=DSM 44701T), isolated from a smear-ripened cheese.</title>
        <authorList>
            <consortium name="US DOE Joint Genome Institute (JGI-PGF)"/>
            <person name="Walter F."/>
            <person name="Albersmeier A."/>
            <person name="Kalinowski J."/>
            <person name="Ruckert C."/>
        </authorList>
    </citation>
    <scope>NUCLEOTIDE SEQUENCE</scope>
    <source>
        <strain evidence="2">CGMCC 1.15493</strain>
    </source>
</reference>
<evidence type="ECO:0008006" key="4">
    <source>
        <dbReference type="Google" id="ProtNLM"/>
    </source>
</evidence>
<dbReference type="RefSeq" id="WP_188854922.1">
    <property type="nucleotide sequence ID" value="NZ_BMJJ01000015.1"/>
</dbReference>
<evidence type="ECO:0000313" key="2">
    <source>
        <dbReference type="EMBL" id="GGD39079.1"/>
    </source>
</evidence>
<feature type="signal peptide" evidence="1">
    <location>
        <begin position="1"/>
        <end position="17"/>
    </location>
</feature>
<gene>
    <name evidence="2" type="ORF">GCM10011335_47350</name>
</gene>
<dbReference type="PROSITE" id="PS51257">
    <property type="entry name" value="PROKAR_LIPOPROTEIN"/>
    <property type="match status" value="1"/>
</dbReference>
<keyword evidence="3" id="KW-1185">Reference proteome</keyword>
<dbReference type="EMBL" id="BMJJ01000015">
    <property type="protein sequence ID" value="GGD39079.1"/>
    <property type="molecule type" value="Genomic_DNA"/>
</dbReference>
<accession>A0A916YD93</accession>
<feature type="chain" id="PRO_5037410184" description="Lipoprotein" evidence="1">
    <location>
        <begin position="18"/>
        <end position="104"/>
    </location>
</feature>
<dbReference type="AlphaFoldDB" id="A0A916YD93"/>
<protein>
    <recommendedName>
        <fullName evidence="4">Lipoprotein</fullName>
    </recommendedName>
</protein>
<proteinExistence type="predicted"/>
<dbReference type="Proteomes" id="UP000613160">
    <property type="component" value="Unassembled WGS sequence"/>
</dbReference>
<reference evidence="2" key="2">
    <citation type="submission" date="2020-09" db="EMBL/GenBank/DDBJ databases">
        <authorList>
            <person name="Sun Q."/>
            <person name="Zhou Y."/>
        </authorList>
    </citation>
    <scope>NUCLEOTIDE SEQUENCE</scope>
    <source>
        <strain evidence="2">CGMCC 1.15493</strain>
    </source>
</reference>
<evidence type="ECO:0000256" key="1">
    <source>
        <dbReference type="SAM" id="SignalP"/>
    </source>
</evidence>